<evidence type="ECO:0000313" key="10">
    <source>
        <dbReference type="Proteomes" id="UP001596065"/>
    </source>
</evidence>
<dbReference type="PRINTS" id="PR01217">
    <property type="entry name" value="PRICHEXTENSN"/>
</dbReference>
<organism evidence="9 10">
    <name type="scientific">Streptomyces nogalater</name>
    <dbReference type="NCBI Taxonomy" id="38314"/>
    <lineage>
        <taxon>Bacteria</taxon>
        <taxon>Bacillati</taxon>
        <taxon>Actinomycetota</taxon>
        <taxon>Actinomycetes</taxon>
        <taxon>Kitasatosporales</taxon>
        <taxon>Streptomycetaceae</taxon>
        <taxon>Streptomyces</taxon>
    </lineage>
</organism>
<dbReference type="SMART" id="SM00220">
    <property type="entry name" value="S_TKc"/>
    <property type="match status" value="1"/>
</dbReference>
<gene>
    <name evidence="9" type="ORF">ACFP3J_33520</name>
</gene>
<dbReference type="PROSITE" id="PS00108">
    <property type="entry name" value="PROTEIN_KINASE_ST"/>
    <property type="match status" value="1"/>
</dbReference>
<keyword evidence="3 9" id="KW-0808">Transferase</keyword>
<evidence type="ECO:0000259" key="8">
    <source>
        <dbReference type="PROSITE" id="PS50011"/>
    </source>
</evidence>
<dbReference type="GO" id="GO:0004674">
    <property type="term" value="F:protein serine/threonine kinase activity"/>
    <property type="evidence" value="ECO:0007669"/>
    <property type="project" value="UniProtKB-EC"/>
</dbReference>
<keyword evidence="2" id="KW-0723">Serine/threonine-protein kinase</keyword>
<feature type="region of interest" description="Disordered" evidence="7">
    <location>
        <begin position="245"/>
        <end position="390"/>
    </location>
</feature>
<evidence type="ECO:0000256" key="3">
    <source>
        <dbReference type="ARBA" id="ARBA00022679"/>
    </source>
</evidence>
<feature type="domain" description="Protein kinase" evidence="8">
    <location>
        <begin position="18"/>
        <end position="267"/>
    </location>
</feature>
<dbReference type="Pfam" id="PF00069">
    <property type="entry name" value="Pkinase"/>
    <property type="match status" value="1"/>
</dbReference>
<dbReference type="RefSeq" id="WP_344349947.1">
    <property type="nucleotide sequence ID" value="NZ_BAAASM010000032.1"/>
</dbReference>
<keyword evidence="10" id="KW-1185">Reference proteome</keyword>
<keyword evidence="5 9" id="KW-0418">Kinase</keyword>
<feature type="compositionally biased region" description="Pro residues" evidence="7">
    <location>
        <begin position="250"/>
        <end position="268"/>
    </location>
</feature>
<sequence>MTEDGAHPPDARLIGGRYRLTGHLGTGPAGIVWRALDEQRRTPVALKEPLLPGDPVTDEESRRLAHRLHHEARAATRVRHPSAVTVYDVVTEAGIPWIVMELVAGESLREVLARGPVPPAEAARIGLAVLGALRAAHAVGIVHRDVKPANVLLESGTGRVVLTDFGIGDGPAGAAPAGFVAPERAAGPGAGPASDLWSLGALLRTAVGDTDPGPLGPLLDRLHAEEPTARPDAARTEAALRDCAGLTSAPEPPPDTQAPAAVPAPAPVPDVQAPAPVPVPAPDVQAPAAVTEPGPAPAPDVQAPAAVPEPPPVAQAPAPVPPPDVQAPAPVPQPPPQAQAPAAVAEPVSGPQAPSPGTEPDRMAAPAPAPRRRSPLGPLALLLAKKPGAD</sequence>
<evidence type="ECO:0000256" key="5">
    <source>
        <dbReference type="ARBA" id="ARBA00022777"/>
    </source>
</evidence>
<dbReference type="Gene3D" id="1.10.510.10">
    <property type="entry name" value="Transferase(Phosphotransferase) domain 1"/>
    <property type="match status" value="1"/>
</dbReference>
<proteinExistence type="predicted"/>
<reference evidence="10" key="1">
    <citation type="journal article" date="2019" name="Int. J. Syst. Evol. Microbiol.">
        <title>The Global Catalogue of Microorganisms (GCM) 10K type strain sequencing project: providing services to taxonomists for standard genome sequencing and annotation.</title>
        <authorList>
            <consortium name="The Broad Institute Genomics Platform"/>
            <consortium name="The Broad Institute Genome Sequencing Center for Infectious Disease"/>
            <person name="Wu L."/>
            <person name="Ma J."/>
        </authorList>
    </citation>
    <scope>NUCLEOTIDE SEQUENCE [LARGE SCALE GENOMIC DNA]</scope>
    <source>
        <strain evidence="10">KCTC 5701</strain>
    </source>
</reference>
<dbReference type="InterPro" id="IPR011009">
    <property type="entry name" value="Kinase-like_dom_sf"/>
</dbReference>
<dbReference type="CDD" id="cd14014">
    <property type="entry name" value="STKc_PknB_like"/>
    <property type="match status" value="1"/>
</dbReference>
<feature type="compositionally biased region" description="Low complexity" evidence="7">
    <location>
        <begin position="339"/>
        <end position="348"/>
    </location>
</feature>
<dbReference type="PROSITE" id="PS50011">
    <property type="entry name" value="PROTEIN_KINASE_DOM"/>
    <property type="match status" value="1"/>
</dbReference>
<dbReference type="InterPro" id="IPR008271">
    <property type="entry name" value="Ser/Thr_kinase_AS"/>
</dbReference>
<evidence type="ECO:0000256" key="7">
    <source>
        <dbReference type="SAM" id="MobiDB-lite"/>
    </source>
</evidence>
<evidence type="ECO:0000256" key="4">
    <source>
        <dbReference type="ARBA" id="ARBA00022741"/>
    </source>
</evidence>
<dbReference type="EMBL" id="JBHSOE010000095">
    <property type="protein sequence ID" value="MFC5660373.1"/>
    <property type="molecule type" value="Genomic_DNA"/>
</dbReference>
<dbReference type="PANTHER" id="PTHR43289">
    <property type="entry name" value="MITOGEN-ACTIVATED PROTEIN KINASE KINASE KINASE 20-RELATED"/>
    <property type="match status" value="1"/>
</dbReference>
<feature type="compositionally biased region" description="Low complexity" evidence="7">
    <location>
        <begin position="375"/>
        <end position="390"/>
    </location>
</feature>
<dbReference type="EC" id="2.7.11.1" evidence="1"/>
<evidence type="ECO:0000313" key="9">
    <source>
        <dbReference type="EMBL" id="MFC5660373.1"/>
    </source>
</evidence>
<name>A0ABW0WQ73_STRNO</name>
<dbReference type="SUPFAM" id="SSF56112">
    <property type="entry name" value="Protein kinase-like (PK-like)"/>
    <property type="match status" value="1"/>
</dbReference>
<feature type="compositionally biased region" description="Pro residues" evidence="7">
    <location>
        <begin position="307"/>
        <end position="338"/>
    </location>
</feature>
<keyword evidence="4" id="KW-0547">Nucleotide-binding</keyword>
<dbReference type="InterPro" id="IPR000719">
    <property type="entry name" value="Prot_kinase_dom"/>
</dbReference>
<accession>A0ABW0WQ73</accession>
<dbReference type="PANTHER" id="PTHR43289:SF6">
    <property type="entry name" value="SERINE_THREONINE-PROTEIN KINASE NEKL-3"/>
    <property type="match status" value="1"/>
</dbReference>
<evidence type="ECO:0000256" key="1">
    <source>
        <dbReference type="ARBA" id="ARBA00012513"/>
    </source>
</evidence>
<dbReference type="Proteomes" id="UP001596065">
    <property type="component" value="Unassembled WGS sequence"/>
</dbReference>
<evidence type="ECO:0000256" key="6">
    <source>
        <dbReference type="ARBA" id="ARBA00022840"/>
    </source>
</evidence>
<protein>
    <recommendedName>
        <fullName evidence="1">non-specific serine/threonine protein kinase</fullName>
        <ecNumber evidence="1">2.7.11.1</ecNumber>
    </recommendedName>
</protein>
<keyword evidence="6" id="KW-0067">ATP-binding</keyword>
<dbReference type="Gene3D" id="3.30.200.20">
    <property type="entry name" value="Phosphorylase Kinase, domain 1"/>
    <property type="match status" value="1"/>
</dbReference>
<comment type="caution">
    <text evidence="9">The sequence shown here is derived from an EMBL/GenBank/DDBJ whole genome shotgun (WGS) entry which is preliminary data.</text>
</comment>
<evidence type="ECO:0000256" key="2">
    <source>
        <dbReference type="ARBA" id="ARBA00022527"/>
    </source>
</evidence>